<dbReference type="KEGG" id="ter:Tery_3180"/>
<dbReference type="PANTHER" id="PTHR45947:SF3">
    <property type="entry name" value="SULFOQUINOVOSYL TRANSFERASE SQD2"/>
    <property type="match status" value="1"/>
</dbReference>
<dbReference type="GO" id="GO:0016757">
    <property type="term" value="F:glycosyltransferase activity"/>
    <property type="evidence" value="ECO:0007669"/>
    <property type="project" value="InterPro"/>
</dbReference>
<dbReference type="SUPFAM" id="SSF53756">
    <property type="entry name" value="UDP-Glycosyltransferase/glycogen phosphorylase"/>
    <property type="match status" value="1"/>
</dbReference>
<dbReference type="InterPro" id="IPR001296">
    <property type="entry name" value="Glyco_trans_1"/>
</dbReference>
<dbReference type="InterPro" id="IPR050194">
    <property type="entry name" value="Glycosyltransferase_grp1"/>
</dbReference>
<keyword evidence="3" id="KW-0808">Transferase</keyword>
<evidence type="ECO:0000259" key="2">
    <source>
        <dbReference type="Pfam" id="PF13439"/>
    </source>
</evidence>
<dbReference type="InterPro" id="IPR028098">
    <property type="entry name" value="Glyco_trans_4-like_N"/>
</dbReference>
<evidence type="ECO:0000313" key="3">
    <source>
        <dbReference type="EMBL" id="ABG52305.1"/>
    </source>
</evidence>
<dbReference type="Pfam" id="PF13439">
    <property type="entry name" value="Glyco_transf_4"/>
    <property type="match status" value="1"/>
</dbReference>
<protein>
    <submittedName>
        <fullName evidence="3">Glycosyl transferase, group 1</fullName>
    </submittedName>
</protein>
<dbReference type="HOGENOM" id="CLU_009583_2_0_3"/>
<dbReference type="EMBL" id="CP000393">
    <property type="protein sequence ID" value="ABG52305.1"/>
    <property type="molecule type" value="Genomic_DNA"/>
</dbReference>
<dbReference type="PANTHER" id="PTHR45947">
    <property type="entry name" value="SULFOQUINOVOSYL TRANSFERASE SQD2"/>
    <property type="match status" value="1"/>
</dbReference>
<sequence length="409" mass="46635">MFMKIAIIASGFLPVLDGVTVSGYYRVQKLSQFGHQVLLFCPDYSPLAHLYPNWKDYTGNIFPGIQVINLPSTPFLDFERNVGFNTYKIVVRELEKFQPDIIHVDEPERLFFAFFRLAGIKFARENNIPCICTFRTNFLEYFEDFLPLPKGINLMLQLIFEKSFVSIYNKYDLTLVSSTITHQKIIGMGIKNAMYINFHGFDIEKFNSATITTNFWELNYQIPNLNNKVKIVFLGRLTEDKGWKFTLGAFVKLQQLVNIENVAIIIVGDGPMREEISNRLSQVTNHVYLLGRISPKHIPNILKNSNFHVTASEKETRGLTVLEAFAAGIPVVAPEAGGVTENIQNGRNGLLFTPGNQESFCDKLKLLIEDSNLRKEMGINGRETISKYSWDNAVANLVKIWQEQIILQS</sequence>
<gene>
    <name evidence="3" type="ordered locus">Tery_3180</name>
</gene>
<dbReference type="STRING" id="203124.Tery_3180"/>
<dbReference type="RefSeq" id="WP_011612651.1">
    <property type="nucleotide sequence ID" value="NC_008312.1"/>
</dbReference>
<accession>Q10ZL9</accession>
<dbReference type="CAZy" id="GT4">
    <property type="family name" value="Glycosyltransferase Family 4"/>
</dbReference>
<organism evidence="3">
    <name type="scientific">Trichodesmium erythraeum (strain IMS101)</name>
    <dbReference type="NCBI Taxonomy" id="203124"/>
    <lineage>
        <taxon>Bacteria</taxon>
        <taxon>Bacillati</taxon>
        <taxon>Cyanobacteriota</taxon>
        <taxon>Cyanophyceae</taxon>
        <taxon>Oscillatoriophycideae</taxon>
        <taxon>Oscillatoriales</taxon>
        <taxon>Microcoleaceae</taxon>
        <taxon>Trichodesmium</taxon>
    </lineage>
</organism>
<evidence type="ECO:0000259" key="1">
    <source>
        <dbReference type="Pfam" id="PF00534"/>
    </source>
</evidence>
<reference evidence="3" key="1">
    <citation type="submission" date="2006-06" db="EMBL/GenBank/DDBJ databases">
        <title>Complete sequence of Trichodesmium erythraeum IMS101.</title>
        <authorList>
            <consortium name="US DOE Joint Genome Institute"/>
            <person name="Copeland A."/>
            <person name="Lucas S."/>
            <person name="Lapidus A."/>
            <person name="Barry K."/>
            <person name="Detter J.C."/>
            <person name="Glavina del Rio T."/>
            <person name="Hammon N."/>
            <person name="Israni S."/>
            <person name="Dalin E."/>
            <person name="Tice H."/>
            <person name="Pitluck S."/>
            <person name="Kiss H."/>
            <person name="Munk A.C."/>
            <person name="Brettin T."/>
            <person name="Bruce D."/>
            <person name="Han C."/>
            <person name="Tapia R."/>
            <person name="Gilna P."/>
            <person name="Schmutz J."/>
            <person name="Larimer F."/>
            <person name="Land M."/>
            <person name="Hauser L."/>
            <person name="Kyrpides N."/>
            <person name="Kim E."/>
            <person name="Richardson P."/>
        </authorList>
    </citation>
    <scope>NUCLEOTIDE SEQUENCE [LARGE SCALE GENOMIC DNA]</scope>
    <source>
        <strain evidence="3">IMS101</strain>
    </source>
</reference>
<dbReference type="eggNOG" id="COG0438">
    <property type="taxonomic scope" value="Bacteria"/>
</dbReference>
<feature type="domain" description="Glycosyl transferase family 1" evidence="1">
    <location>
        <begin position="226"/>
        <end position="383"/>
    </location>
</feature>
<dbReference type="Pfam" id="PF00534">
    <property type="entry name" value="Glycos_transf_1"/>
    <property type="match status" value="1"/>
</dbReference>
<name>Q10ZL9_TRIEI</name>
<dbReference type="AlphaFoldDB" id="Q10ZL9"/>
<proteinExistence type="predicted"/>
<dbReference type="Gene3D" id="3.40.50.2000">
    <property type="entry name" value="Glycogen Phosphorylase B"/>
    <property type="match status" value="2"/>
</dbReference>
<feature type="domain" description="Glycosyltransferase subfamily 4-like N-terminal" evidence="2">
    <location>
        <begin position="18"/>
        <end position="203"/>
    </location>
</feature>